<evidence type="ECO:0000313" key="2">
    <source>
        <dbReference type="Proteomes" id="UP001610335"/>
    </source>
</evidence>
<sequence length="103" mass="12230">MCFLRVHHDRGPKQYYEPVDWEVNLHICESTAYNRLQEHGLCECGIIPKFYGTIEDLDPKLHQPYLNLFLEDEYFPKVIVLEYIPGAQELNWSNYTKKIGQLL</sequence>
<organism evidence="1 2">
    <name type="scientific">Aspergillus cavernicola</name>
    <dbReference type="NCBI Taxonomy" id="176166"/>
    <lineage>
        <taxon>Eukaryota</taxon>
        <taxon>Fungi</taxon>
        <taxon>Dikarya</taxon>
        <taxon>Ascomycota</taxon>
        <taxon>Pezizomycotina</taxon>
        <taxon>Eurotiomycetes</taxon>
        <taxon>Eurotiomycetidae</taxon>
        <taxon>Eurotiales</taxon>
        <taxon>Aspergillaceae</taxon>
        <taxon>Aspergillus</taxon>
        <taxon>Aspergillus subgen. Nidulantes</taxon>
    </lineage>
</organism>
<reference evidence="1 2" key="1">
    <citation type="submission" date="2024-07" db="EMBL/GenBank/DDBJ databases">
        <title>Section-level genome sequencing and comparative genomics of Aspergillus sections Usti and Cavernicolus.</title>
        <authorList>
            <consortium name="Lawrence Berkeley National Laboratory"/>
            <person name="Nybo J.L."/>
            <person name="Vesth T.C."/>
            <person name="Theobald S."/>
            <person name="Frisvad J.C."/>
            <person name="Larsen T.O."/>
            <person name="Kjaerboelling I."/>
            <person name="Rothschild-Mancinelli K."/>
            <person name="Lyhne E.K."/>
            <person name="Kogle M.E."/>
            <person name="Barry K."/>
            <person name="Clum A."/>
            <person name="Na H."/>
            <person name="Ledsgaard L."/>
            <person name="Lin J."/>
            <person name="Lipzen A."/>
            <person name="Kuo A."/>
            <person name="Riley R."/>
            <person name="Mondo S."/>
            <person name="LaButti K."/>
            <person name="Haridas S."/>
            <person name="Pangalinan J."/>
            <person name="Salamov A.A."/>
            <person name="Simmons B.A."/>
            <person name="Magnuson J.K."/>
            <person name="Chen J."/>
            <person name="Drula E."/>
            <person name="Henrissat B."/>
            <person name="Wiebenga A."/>
            <person name="Lubbers R.J."/>
            <person name="Gomes A.C."/>
            <person name="Makela M.R."/>
            <person name="Stajich J."/>
            <person name="Grigoriev I.V."/>
            <person name="Mortensen U.H."/>
            <person name="De vries R.P."/>
            <person name="Baker S.E."/>
            <person name="Andersen M.R."/>
        </authorList>
    </citation>
    <scope>NUCLEOTIDE SEQUENCE [LARGE SCALE GENOMIC DNA]</scope>
    <source>
        <strain evidence="1 2">CBS 600.67</strain>
    </source>
</reference>
<evidence type="ECO:0000313" key="1">
    <source>
        <dbReference type="EMBL" id="KAL2833735.1"/>
    </source>
</evidence>
<gene>
    <name evidence="1" type="ORF">BDW59DRAFT_156536</name>
</gene>
<keyword evidence="2" id="KW-1185">Reference proteome</keyword>
<accession>A0ABR4J163</accession>
<comment type="caution">
    <text evidence="1">The sequence shown here is derived from an EMBL/GenBank/DDBJ whole genome shotgun (WGS) entry which is preliminary data.</text>
</comment>
<proteinExistence type="predicted"/>
<name>A0ABR4J163_9EURO</name>
<protein>
    <recommendedName>
        <fullName evidence="3">Aminoglycoside phosphotransferase domain-containing protein</fullName>
    </recommendedName>
</protein>
<dbReference type="EMBL" id="JBFXLS010000003">
    <property type="protein sequence ID" value="KAL2833735.1"/>
    <property type="molecule type" value="Genomic_DNA"/>
</dbReference>
<dbReference type="Proteomes" id="UP001610335">
    <property type="component" value="Unassembled WGS sequence"/>
</dbReference>
<evidence type="ECO:0008006" key="3">
    <source>
        <dbReference type="Google" id="ProtNLM"/>
    </source>
</evidence>